<evidence type="ECO:0000313" key="8">
    <source>
        <dbReference type="Proteomes" id="UP000789359"/>
    </source>
</evidence>
<dbReference type="Pfam" id="PF02219">
    <property type="entry name" value="MTHFR"/>
    <property type="match status" value="1"/>
</dbReference>
<name>A0ABN7K6M8_9BACT</name>
<keyword evidence="3 6" id="KW-0285">Flavoprotein</keyword>
<comment type="caution">
    <text evidence="7">The sequence shown here is derived from an EMBL/GenBank/DDBJ whole genome shotgun (WGS) entry which is preliminary data.</text>
</comment>
<evidence type="ECO:0000313" key="7">
    <source>
        <dbReference type="EMBL" id="CAD7288080.1"/>
    </source>
</evidence>
<dbReference type="InterPro" id="IPR029041">
    <property type="entry name" value="FAD-linked_oxidoreductase-like"/>
</dbReference>
<proteinExistence type="inferred from homology"/>
<evidence type="ECO:0000256" key="3">
    <source>
        <dbReference type="ARBA" id="ARBA00022630"/>
    </source>
</evidence>
<gene>
    <name evidence="7" type="ORF">LMG8286_01128</name>
</gene>
<dbReference type="EMBL" id="CAJHOE010000002">
    <property type="protein sequence ID" value="CAD7288080.1"/>
    <property type="molecule type" value="Genomic_DNA"/>
</dbReference>
<evidence type="ECO:0000256" key="4">
    <source>
        <dbReference type="ARBA" id="ARBA00022827"/>
    </source>
</evidence>
<sequence>MLKNRILNKEKELVLYALTPPKAEFDEQKLCEISDRWSGRINDINADGLVLYEVQDESGRSDSERTFEFSGTLSPQRYYSNYLNVSTNPVFYRVAGAYDESSFRKSLKQQSANLNVLVGATHSHQSVSLSLQRAYEIACEFDELVVGGVCISERHAKKGDEPKRMRQKLEMGAKFFISQAIFDAQLARQFLADCAKASIDVPIFLTFSTAGNAKTLDFIKWLGVSVPTSVEDRLNKSSDYLNESVQIIKEIWGELKEFGDKNGLNLSLNIESVMAKRAEIEASLVLCKQLKNI</sequence>
<dbReference type="SUPFAM" id="SSF51730">
    <property type="entry name" value="FAD-linked oxidoreductase"/>
    <property type="match status" value="1"/>
</dbReference>
<protein>
    <recommendedName>
        <fullName evidence="6">Methylenetetrahydrofolate reductase</fullName>
    </recommendedName>
</protein>
<comment type="pathway">
    <text evidence="2 6">One-carbon metabolism; tetrahydrofolate interconversion.</text>
</comment>
<comment type="cofactor">
    <cofactor evidence="1 6">
        <name>FAD</name>
        <dbReference type="ChEBI" id="CHEBI:57692"/>
    </cofactor>
</comment>
<organism evidence="7 8">
    <name type="scientific">Campylobacter suis</name>
    <dbReference type="NCBI Taxonomy" id="2790657"/>
    <lineage>
        <taxon>Bacteria</taxon>
        <taxon>Pseudomonadati</taxon>
        <taxon>Campylobacterota</taxon>
        <taxon>Epsilonproteobacteria</taxon>
        <taxon>Campylobacterales</taxon>
        <taxon>Campylobacteraceae</taxon>
        <taxon>Campylobacter</taxon>
    </lineage>
</organism>
<evidence type="ECO:0000256" key="1">
    <source>
        <dbReference type="ARBA" id="ARBA00001974"/>
    </source>
</evidence>
<keyword evidence="8" id="KW-1185">Reference proteome</keyword>
<evidence type="ECO:0000256" key="5">
    <source>
        <dbReference type="ARBA" id="ARBA00023002"/>
    </source>
</evidence>
<evidence type="ECO:0000256" key="2">
    <source>
        <dbReference type="ARBA" id="ARBA00004777"/>
    </source>
</evidence>
<reference evidence="7 8" key="1">
    <citation type="submission" date="2020-11" db="EMBL/GenBank/DDBJ databases">
        <authorList>
            <person name="Peeters C."/>
        </authorList>
    </citation>
    <scope>NUCLEOTIDE SEQUENCE [LARGE SCALE GENOMIC DNA]</scope>
    <source>
        <strain evidence="7 8">LMG 8286</strain>
    </source>
</reference>
<accession>A0ABN7K6M8</accession>
<keyword evidence="5 6" id="KW-0560">Oxidoreductase</keyword>
<keyword evidence="4 6" id="KW-0274">FAD</keyword>
<comment type="similarity">
    <text evidence="6">Belongs to the methylenetetrahydrofolate reductase family.</text>
</comment>
<dbReference type="RefSeq" id="WP_230056891.1">
    <property type="nucleotide sequence ID" value="NZ_CAJHOE010000002.1"/>
</dbReference>
<dbReference type="InterPro" id="IPR003171">
    <property type="entry name" value="Mehydrof_redctse-like"/>
</dbReference>
<evidence type="ECO:0000256" key="6">
    <source>
        <dbReference type="RuleBase" id="RU003862"/>
    </source>
</evidence>
<dbReference type="Proteomes" id="UP000789359">
    <property type="component" value="Unassembled WGS sequence"/>
</dbReference>
<dbReference type="Gene3D" id="3.20.20.220">
    <property type="match status" value="1"/>
</dbReference>